<evidence type="ECO:0000256" key="4">
    <source>
        <dbReference type="ARBA" id="ARBA00020367"/>
    </source>
</evidence>
<feature type="domain" description="PurM-like C-terminal" evidence="13">
    <location>
        <begin position="191"/>
        <end position="350"/>
    </location>
</feature>
<dbReference type="InterPro" id="IPR004733">
    <property type="entry name" value="PurM_cligase"/>
</dbReference>
<evidence type="ECO:0000313" key="14">
    <source>
        <dbReference type="EMBL" id="OGH94643.1"/>
    </source>
</evidence>
<dbReference type="SUPFAM" id="SSF55326">
    <property type="entry name" value="PurM N-terminal domain-like"/>
    <property type="match status" value="1"/>
</dbReference>
<evidence type="ECO:0000256" key="6">
    <source>
        <dbReference type="ARBA" id="ARBA00022741"/>
    </source>
</evidence>
<dbReference type="Gene3D" id="3.30.1330.10">
    <property type="entry name" value="PurM-like, N-terminal domain"/>
    <property type="match status" value="1"/>
</dbReference>
<dbReference type="PANTHER" id="PTHR10520">
    <property type="entry name" value="TRIFUNCTIONAL PURINE BIOSYNTHETIC PROTEIN ADENOSINE-3-RELATED"/>
    <property type="match status" value="1"/>
</dbReference>
<evidence type="ECO:0000256" key="2">
    <source>
        <dbReference type="ARBA" id="ARBA00010280"/>
    </source>
</evidence>
<comment type="catalytic activity">
    <reaction evidence="11">
        <text>2-formamido-N(1)-(5-O-phospho-beta-D-ribosyl)acetamidine + ATP = 5-amino-1-(5-phospho-beta-D-ribosyl)imidazole + ADP + phosphate + H(+)</text>
        <dbReference type="Rhea" id="RHEA:23032"/>
        <dbReference type="ChEBI" id="CHEBI:15378"/>
        <dbReference type="ChEBI" id="CHEBI:30616"/>
        <dbReference type="ChEBI" id="CHEBI:43474"/>
        <dbReference type="ChEBI" id="CHEBI:137981"/>
        <dbReference type="ChEBI" id="CHEBI:147287"/>
        <dbReference type="ChEBI" id="CHEBI:456216"/>
        <dbReference type="EC" id="6.3.3.1"/>
    </reaction>
</comment>
<comment type="similarity">
    <text evidence="2">Belongs to the AIR synthase family.</text>
</comment>
<dbReference type="InterPro" id="IPR036676">
    <property type="entry name" value="PurM-like_C_sf"/>
</dbReference>
<dbReference type="InterPro" id="IPR036921">
    <property type="entry name" value="PurM-like_N_sf"/>
</dbReference>
<gene>
    <name evidence="14" type="ORF">A2538_04400</name>
</gene>
<dbReference type="Pfam" id="PF02769">
    <property type="entry name" value="AIRS_C"/>
    <property type="match status" value="1"/>
</dbReference>
<dbReference type="Pfam" id="PF00586">
    <property type="entry name" value="AIRS"/>
    <property type="match status" value="1"/>
</dbReference>
<evidence type="ECO:0000256" key="7">
    <source>
        <dbReference type="ARBA" id="ARBA00022840"/>
    </source>
</evidence>
<evidence type="ECO:0000256" key="9">
    <source>
        <dbReference type="ARBA" id="ARBA00032931"/>
    </source>
</evidence>
<evidence type="ECO:0000256" key="1">
    <source>
        <dbReference type="ARBA" id="ARBA00004686"/>
    </source>
</evidence>
<dbReference type="GO" id="GO:0005829">
    <property type="term" value="C:cytosol"/>
    <property type="evidence" value="ECO:0007669"/>
    <property type="project" value="TreeGrafter"/>
</dbReference>
<evidence type="ECO:0000256" key="3">
    <source>
        <dbReference type="ARBA" id="ARBA00013047"/>
    </source>
</evidence>
<dbReference type="STRING" id="1798709.A2538_04400"/>
<name>A0A1F6PF85_9BACT</name>
<accession>A0A1F6PF85</accession>
<evidence type="ECO:0000259" key="13">
    <source>
        <dbReference type="Pfam" id="PF02769"/>
    </source>
</evidence>
<organism evidence="14 15">
    <name type="scientific">Candidatus Magasanikbacteria bacterium RIFOXYD2_FULL_41_14</name>
    <dbReference type="NCBI Taxonomy" id="1798709"/>
    <lineage>
        <taxon>Bacteria</taxon>
        <taxon>Candidatus Magasanikiibacteriota</taxon>
    </lineage>
</organism>
<evidence type="ECO:0000256" key="10">
    <source>
        <dbReference type="ARBA" id="ARBA00033093"/>
    </source>
</evidence>
<evidence type="ECO:0000256" key="8">
    <source>
        <dbReference type="ARBA" id="ARBA00031908"/>
    </source>
</evidence>
<dbReference type="InterPro" id="IPR016188">
    <property type="entry name" value="PurM-like_N"/>
</dbReference>
<dbReference type="EMBL" id="MFRE01000006">
    <property type="protein sequence ID" value="OGH94643.1"/>
    <property type="molecule type" value="Genomic_DNA"/>
</dbReference>
<evidence type="ECO:0000256" key="11">
    <source>
        <dbReference type="ARBA" id="ARBA00049057"/>
    </source>
</evidence>
<protein>
    <recommendedName>
        <fullName evidence="4">Phosphoribosylformylglycinamidine cyclo-ligase</fullName>
        <ecNumber evidence="3">6.3.3.1</ecNumber>
    </recommendedName>
    <alternativeName>
        <fullName evidence="9">AIR synthase</fullName>
    </alternativeName>
    <alternativeName>
        <fullName evidence="10">AIRS</fullName>
    </alternativeName>
    <alternativeName>
        <fullName evidence="8">Phosphoribosyl-aminoimidazole synthetase</fullName>
    </alternativeName>
</protein>
<dbReference type="Proteomes" id="UP000178254">
    <property type="component" value="Unassembled WGS sequence"/>
</dbReference>
<comment type="caution">
    <text evidence="14">The sequence shown here is derived from an EMBL/GenBank/DDBJ whole genome shotgun (WGS) entry which is preliminary data.</text>
</comment>
<dbReference type="InterPro" id="IPR010918">
    <property type="entry name" value="PurM-like_C_dom"/>
</dbReference>
<proteinExistence type="inferred from homology"/>
<dbReference type="SUPFAM" id="SSF56042">
    <property type="entry name" value="PurM C-terminal domain-like"/>
    <property type="match status" value="1"/>
</dbReference>
<dbReference type="AlphaFoldDB" id="A0A1F6PF85"/>
<reference evidence="14 15" key="1">
    <citation type="journal article" date="2016" name="Nat. Commun.">
        <title>Thousands of microbial genomes shed light on interconnected biogeochemical processes in an aquifer system.</title>
        <authorList>
            <person name="Anantharaman K."/>
            <person name="Brown C.T."/>
            <person name="Hug L.A."/>
            <person name="Sharon I."/>
            <person name="Castelle C.J."/>
            <person name="Probst A.J."/>
            <person name="Thomas B.C."/>
            <person name="Singh A."/>
            <person name="Wilkins M.J."/>
            <person name="Karaoz U."/>
            <person name="Brodie E.L."/>
            <person name="Williams K.H."/>
            <person name="Hubbard S.S."/>
            <person name="Banfield J.F."/>
        </authorList>
    </citation>
    <scope>NUCLEOTIDE SEQUENCE [LARGE SCALE GENOMIC DNA]</scope>
</reference>
<comment type="pathway">
    <text evidence="1">Purine metabolism; IMP biosynthesis via de novo pathway; 5-amino-1-(5-phospho-D-ribosyl)imidazole from N(2)-formyl-N(1)-(5-phospho-D-ribosyl)glycinamide: step 2/2.</text>
</comment>
<keyword evidence="5" id="KW-0436">Ligase</keyword>
<dbReference type="GO" id="GO:0004637">
    <property type="term" value="F:phosphoribosylamine-glycine ligase activity"/>
    <property type="evidence" value="ECO:0007669"/>
    <property type="project" value="TreeGrafter"/>
</dbReference>
<keyword evidence="6" id="KW-0547">Nucleotide-binding</keyword>
<evidence type="ECO:0000256" key="5">
    <source>
        <dbReference type="ARBA" id="ARBA00022598"/>
    </source>
</evidence>
<evidence type="ECO:0000313" key="15">
    <source>
        <dbReference type="Proteomes" id="UP000178254"/>
    </source>
</evidence>
<keyword evidence="7" id="KW-0067">ATP-binding</keyword>
<dbReference type="GO" id="GO:0004641">
    <property type="term" value="F:phosphoribosylformylglycinamidine cyclo-ligase activity"/>
    <property type="evidence" value="ECO:0007669"/>
    <property type="project" value="UniProtKB-EC"/>
</dbReference>
<dbReference type="UniPathway" id="UPA00074">
    <property type="reaction ID" value="UER00129"/>
</dbReference>
<dbReference type="GO" id="GO:0046084">
    <property type="term" value="P:adenine biosynthetic process"/>
    <property type="evidence" value="ECO:0007669"/>
    <property type="project" value="TreeGrafter"/>
</dbReference>
<feature type="domain" description="PurM-like N-terminal" evidence="12">
    <location>
        <begin position="51"/>
        <end position="177"/>
    </location>
</feature>
<dbReference type="Gene3D" id="3.90.650.10">
    <property type="entry name" value="PurM-like C-terminal domain"/>
    <property type="match status" value="1"/>
</dbReference>
<dbReference type="EC" id="6.3.3.1" evidence="3"/>
<dbReference type="GO" id="GO:0006189">
    <property type="term" value="P:'de novo' IMP biosynthetic process"/>
    <property type="evidence" value="ECO:0007669"/>
    <property type="project" value="UniProtKB-UniPathway"/>
</dbReference>
<evidence type="ECO:0000259" key="12">
    <source>
        <dbReference type="Pfam" id="PF00586"/>
    </source>
</evidence>
<dbReference type="PANTHER" id="PTHR10520:SF12">
    <property type="entry name" value="TRIFUNCTIONAL PURINE BIOSYNTHETIC PROTEIN ADENOSINE-3"/>
    <property type="match status" value="1"/>
</dbReference>
<sequence length="369" mass="40967">MKNMASINYKKSGINYQQIDPIKKLAQNFAQQTAKNLKQNGGLELSASRGESAYVWRQGSKYFATVVEGLGTKNLVADEMYKLTGKSYYDVVGHDTVASIINDLVSVGASPLVVSAYWAVGKSDWLADTKRASDLVRGWKNACDLAGASWGGGETPALPGIINPETIDLGGSATGIIKNKRELLTDKNIRANDRIIFIKSNGINMNGLSLARAVATKLPHRYATKLTNQKTYGETLLTKSNIYARLIKNIFKAKINLHYASNITGHGLRKVMRGRPNFSYIIEKLFKPLEIFNFIQTQAKLSDYEMYQTFNMGQDYALFVSAQDVKKTLRVIAQSGFKGLDAGHVKHGERQVEIKPKKIIYKSESLDLR</sequence>
<dbReference type="GO" id="GO:0005524">
    <property type="term" value="F:ATP binding"/>
    <property type="evidence" value="ECO:0007669"/>
    <property type="project" value="UniProtKB-KW"/>
</dbReference>